<evidence type="ECO:0000313" key="2">
    <source>
        <dbReference type="Proteomes" id="UP001303473"/>
    </source>
</evidence>
<reference evidence="2" key="1">
    <citation type="journal article" date="2023" name="Mol. Phylogenet. Evol.">
        <title>Genome-scale phylogeny and comparative genomics of the fungal order Sordariales.</title>
        <authorList>
            <person name="Hensen N."/>
            <person name="Bonometti L."/>
            <person name="Westerberg I."/>
            <person name="Brannstrom I.O."/>
            <person name="Guillou S."/>
            <person name="Cros-Aarteil S."/>
            <person name="Calhoun S."/>
            <person name="Haridas S."/>
            <person name="Kuo A."/>
            <person name="Mondo S."/>
            <person name="Pangilinan J."/>
            <person name="Riley R."/>
            <person name="LaButti K."/>
            <person name="Andreopoulos B."/>
            <person name="Lipzen A."/>
            <person name="Chen C."/>
            <person name="Yan M."/>
            <person name="Daum C."/>
            <person name="Ng V."/>
            <person name="Clum A."/>
            <person name="Steindorff A."/>
            <person name="Ohm R.A."/>
            <person name="Martin F."/>
            <person name="Silar P."/>
            <person name="Natvig D.O."/>
            <person name="Lalanne C."/>
            <person name="Gautier V."/>
            <person name="Ament-Velasquez S.L."/>
            <person name="Kruys A."/>
            <person name="Hutchinson M.I."/>
            <person name="Powell A.J."/>
            <person name="Barry K."/>
            <person name="Miller A.N."/>
            <person name="Grigoriev I.V."/>
            <person name="Debuchy R."/>
            <person name="Gladieux P."/>
            <person name="Hiltunen Thoren M."/>
            <person name="Johannesson H."/>
        </authorList>
    </citation>
    <scope>NUCLEOTIDE SEQUENCE [LARGE SCALE GENOMIC DNA]</scope>
    <source>
        <strain evidence="2">CBS 340.73</strain>
    </source>
</reference>
<dbReference type="AlphaFoldDB" id="A0AAN6MUN4"/>
<feature type="non-terminal residue" evidence="1">
    <location>
        <position position="211"/>
    </location>
</feature>
<organism evidence="1 2">
    <name type="scientific">Diplogelasinospora grovesii</name>
    <dbReference type="NCBI Taxonomy" id="303347"/>
    <lineage>
        <taxon>Eukaryota</taxon>
        <taxon>Fungi</taxon>
        <taxon>Dikarya</taxon>
        <taxon>Ascomycota</taxon>
        <taxon>Pezizomycotina</taxon>
        <taxon>Sordariomycetes</taxon>
        <taxon>Sordariomycetidae</taxon>
        <taxon>Sordariales</taxon>
        <taxon>Diplogelasinosporaceae</taxon>
        <taxon>Diplogelasinospora</taxon>
    </lineage>
</organism>
<keyword evidence="2" id="KW-1185">Reference proteome</keyword>
<dbReference type="Proteomes" id="UP001303473">
    <property type="component" value="Unassembled WGS sequence"/>
</dbReference>
<sequence>MPIFMHSIDFAVHRLICDAGVLARNLGCCLGLLDRRAMLILRATLDRFDNDFIHNLPRVLATPPSPSLSHNEQQLPSGWPGPRAMQALVQMAVPLFIFAATSTSPGPNSPNVDEFHTVAHIAPLCPQRTQLHRIFRQDVPSFRDFLVDPNKRGTNPFWADEKAAHERIATRCVELLAGHLKEDICNLKMPGTARAGIEPAAISSHLPAEVR</sequence>
<accession>A0AAN6MUN4</accession>
<name>A0AAN6MUN4_9PEZI</name>
<evidence type="ECO:0000313" key="1">
    <source>
        <dbReference type="EMBL" id="KAK3933654.1"/>
    </source>
</evidence>
<comment type="caution">
    <text evidence="1">The sequence shown here is derived from an EMBL/GenBank/DDBJ whole genome shotgun (WGS) entry which is preliminary data.</text>
</comment>
<proteinExistence type="predicted"/>
<protein>
    <submittedName>
        <fullName evidence="1">Uncharacterized protein</fullName>
    </submittedName>
</protein>
<dbReference type="EMBL" id="MU854099">
    <property type="protein sequence ID" value="KAK3933654.1"/>
    <property type="molecule type" value="Genomic_DNA"/>
</dbReference>
<gene>
    <name evidence="1" type="ORF">QBC46DRAFT_432098</name>
</gene>